<protein>
    <submittedName>
        <fullName evidence="1">Uncharacterized protein</fullName>
    </submittedName>
</protein>
<accession>A0A482MGP0</accession>
<proteinExistence type="predicted"/>
<name>A0A482MGP0_9CAUD</name>
<keyword evidence="2" id="KW-1185">Reference proteome</keyword>
<organism evidence="1 2">
    <name type="scientific">Serratia phage MTx</name>
    <dbReference type="NCBI Taxonomy" id="2557553"/>
    <lineage>
        <taxon>Viruses</taxon>
        <taxon>Duplodnaviria</taxon>
        <taxon>Heunggongvirae</taxon>
        <taxon>Uroviricota</taxon>
        <taxon>Caudoviricetes</taxon>
        <taxon>Lindbergviridae</taxon>
        <taxon>Myosmarvirus</taxon>
        <taxon>Myosmarvirus MTx</taxon>
    </lineage>
</organism>
<evidence type="ECO:0000313" key="1">
    <source>
        <dbReference type="EMBL" id="QBQ72352.1"/>
    </source>
</evidence>
<sequence>MANTIFGALLSPSSFQLSSNNGPVNLTGVAVSNVSIKFNSRTLKNRREDGTTIAHARIKTPLQVQVRFIAQTLDALQTLSKIMNDVDGLYVMQSRGVKIINLKAQRMEQSQTPDAISATPIMMTFAGIQMQGVYRPVCVQQGDSSVIDSGIATLKNVGQNISDFANDISDRLGGVL</sequence>
<gene>
    <name evidence="1" type="ORF">CPT_MTx_046</name>
</gene>
<evidence type="ECO:0000313" key="2">
    <source>
        <dbReference type="Proteomes" id="UP000309130"/>
    </source>
</evidence>
<dbReference type="EMBL" id="MK618717">
    <property type="protein sequence ID" value="QBQ72352.1"/>
    <property type="molecule type" value="Genomic_DNA"/>
</dbReference>
<reference evidence="2" key="1">
    <citation type="submission" date="2019-03" db="EMBL/GenBank/DDBJ databases">
        <title>Complete Genome Sequence of Serratia marcescens Myophage MTx.</title>
        <authorList>
            <person name="Graham K."/>
            <person name="Freeman M."/>
            <person name="Newkirk H."/>
            <person name="Liu M."/>
            <person name="Ramsey J."/>
            <person name="Cahill J."/>
        </authorList>
    </citation>
    <scope>NUCLEOTIDE SEQUENCE [LARGE SCALE GENOMIC DNA]</scope>
</reference>
<dbReference type="InterPro" id="IPR054442">
    <property type="entry name" value="E217_Gp38-like"/>
</dbReference>
<dbReference type="Proteomes" id="UP000309130">
    <property type="component" value="Segment"/>
</dbReference>
<dbReference type="Pfam" id="PF22760">
    <property type="entry name" value="Gp38_E217"/>
    <property type="match status" value="1"/>
</dbReference>